<keyword evidence="2" id="KW-1185">Reference proteome</keyword>
<protein>
    <submittedName>
        <fullName evidence="1">Uncharacterized protein</fullName>
    </submittedName>
</protein>
<name>A0ABT8D7R7_9RHOB</name>
<dbReference type="EMBL" id="JAUFRC010000001">
    <property type="protein sequence ID" value="MDN3712559.1"/>
    <property type="molecule type" value="Genomic_DNA"/>
</dbReference>
<proteinExistence type="predicted"/>
<sequence>MSSTWSLRKRLLRRVLLGIALSWAIGLGLAIGALNHEMGELVDESLKGSAQFVLSAYRESGGLNLPAELGDVRIRIIADGQEVLPAVCPCKARTAAMIWPDGGCIAFPIRTARLASRSVKAISGGAKSWPKAWHGWSRSCCRCCWSRCGR</sequence>
<gene>
    <name evidence="1" type="ORF">QWZ10_13870</name>
</gene>
<organism evidence="1 2">
    <name type="scientific">Paracoccus cavernae</name>
    <dbReference type="NCBI Taxonomy" id="1571207"/>
    <lineage>
        <taxon>Bacteria</taxon>
        <taxon>Pseudomonadati</taxon>
        <taxon>Pseudomonadota</taxon>
        <taxon>Alphaproteobacteria</taxon>
        <taxon>Rhodobacterales</taxon>
        <taxon>Paracoccaceae</taxon>
        <taxon>Paracoccus</taxon>
    </lineage>
</organism>
<accession>A0ABT8D7R7</accession>
<dbReference type="Proteomes" id="UP001243846">
    <property type="component" value="Unassembled WGS sequence"/>
</dbReference>
<evidence type="ECO:0000313" key="1">
    <source>
        <dbReference type="EMBL" id="MDN3712559.1"/>
    </source>
</evidence>
<reference evidence="2" key="1">
    <citation type="journal article" date="2019" name="Int. J. Syst. Evol. Microbiol.">
        <title>The Global Catalogue of Microorganisms (GCM) 10K type strain sequencing project: providing services to taxonomists for standard genome sequencing and annotation.</title>
        <authorList>
            <consortium name="The Broad Institute Genomics Platform"/>
            <consortium name="The Broad Institute Genome Sequencing Center for Infectious Disease"/>
            <person name="Wu L."/>
            <person name="Ma J."/>
        </authorList>
    </citation>
    <scope>NUCLEOTIDE SEQUENCE [LARGE SCALE GENOMIC DNA]</scope>
    <source>
        <strain evidence="2">CECT 8482</strain>
    </source>
</reference>
<comment type="caution">
    <text evidence="1">The sequence shown here is derived from an EMBL/GenBank/DDBJ whole genome shotgun (WGS) entry which is preliminary data.</text>
</comment>
<evidence type="ECO:0000313" key="2">
    <source>
        <dbReference type="Proteomes" id="UP001243846"/>
    </source>
</evidence>